<proteinExistence type="predicted"/>
<accession>A0A840L7R5</accession>
<dbReference type="EMBL" id="JACHLP010000002">
    <property type="protein sequence ID" value="MBB4842705.1"/>
    <property type="molecule type" value="Genomic_DNA"/>
</dbReference>
<evidence type="ECO:0000259" key="6">
    <source>
        <dbReference type="Pfam" id="PF04932"/>
    </source>
</evidence>
<feature type="transmembrane region" description="Helical" evidence="5">
    <location>
        <begin position="87"/>
        <end position="105"/>
    </location>
</feature>
<evidence type="ECO:0000256" key="3">
    <source>
        <dbReference type="ARBA" id="ARBA00022989"/>
    </source>
</evidence>
<feature type="domain" description="Protein glycosylation ligase" evidence="8">
    <location>
        <begin position="184"/>
        <end position="208"/>
    </location>
</feature>
<keyword evidence="10" id="KW-1185">Reference proteome</keyword>
<protein>
    <submittedName>
        <fullName evidence="9">O-antigen ligase</fullName>
    </submittedName>
</protein>
<feature type="domain" description="O-antigen ligase-related" evidence="6">
    <location>
        <begin position="226"/>
        <end position="368"/>
    </location>
</feature>
<feature type="transmembrane region" description="Helical" evidence="5">
    <location>
        <begin position="140"/>
        <end position="166"/>
    </location>
</feature>
<feature type="transmembrane region" description="Helical" evidence="5">
    <location>
        <begin position="111"/>
        <end position="128"/>
    </location>
</feature>
<organism evidence="9 10">
    <name type="scientific">Roseateles oligotrophus</name>
    <dbReference type="NCBI Taxonomy" id="1769250"/>
    <lineage>
        <taxon>Bacteria</taxon>
        <taxon>Pseudomonadati</taxon>
        <taxon>Pseudomonadota</taxon>
        <taxon>Betaproteobacteria</taxon>
        <taxon>Burkholderiales</taxon>
        <taxon>Sphaerotilaceae</taxon>
        <taxon>Roseateles</taxon>
    </lineage>
</organism>
<keyword evidence="4 5" id="KW-0472">Membrane</keyword>
<feature type="transmembrane region" description="Helical" evidence="5">
    <location>
        <begin position="56"/>
        <end position="75"/>
    </location>
</feature>
<evidence type="ECO:0000259" key="8">
    <source>
        <dbReference type="Pfam" id="PF15864"/>
    </source>
</evidence>
<comment type="caution">
    <text evidence="9">The sequence shown here is derived from an EMBL/GenBank/DDBJ whole genome shotgun (WGS) entry which is preliminary data.</text>
</comment>
<feature type="transmembrane region" description="Helical" evidence="5">
    <location>
        <begin position="455"/>
        <end position="472"/>
    </location>
</feature>
<evidence type="ECO:0000256" key="2">
    <source>
        <dbReference type="ARBA" id="ARBA00022692"/>
    </source>
</evidence>
<dbReference type="GO" id="GO:0016020">
    <property type="term" value="C:membrane"/>
    <property type="evidence" value="ECO:0007669"/>
    <property type="project" value="UniProtKB-SubCell"/>
</dbReference>
<feature type="domain" description="Virulence factor membrane-bound polymerase C-terminal" evidence="7">
    <location>
        <begin position="400"/>
        <end position="563"/>
    </location>
</feature>
<dbReference type="AlphaFoldDB" id="A0A840L7R5"/>
<keyword evidence="2 5" id="KW-0812">Transmembrane</keyword>
<dbReference type="Pfam" id="PF11846">
    <property type="entry name" value="Wzy_C_2"/>
    <property type="match status" value="1"/>
</dbReference>
<dbReference type="RefSeq" id="WP_184297260.1">
    <property type="nucleotide sequence ID" value="NZ_JACHLP010000002.1"/>
</dbReference>
<reference evidence="9 10" key="1">
    <citation type="submission" date="2020-08" db="EMBL/GenBank/DDBJ databases">
        <title>Functional genomics of gut bacteria from endangered species of beetles.</title>
        <authorList>
            <person name="Carlos-Shanley C."/>
        </authorList>
    </citation>
    <scope>NUCLEOTIDE SEQUENCE [LARGE SCALE GENOMIC DNA]</scope>
    <source>
        <strain evidence="9 10">S00239</strain>
    </source>
</reference>
<feature type="transmembrane region" description="Helical" evidence="5">
    <location>
        <begin position="265"/>
        <end position="287"/>
    </location>
</feature>
<dbReference type="InterPro" id="IPR031726">
    <property type="entry name" value="PglL_A"/>
</dbReference>
<sequence>MSSAISSPPTSAAHLDAQAPRGPAPQILQAPALLALLLASVVPPLLAFNISPSATLFNQLAALGGWALVLCLLARELPRVLGRAGQAAVLALGLLMLAPLASHLWTGLPLSLALSSSAMLAAAMLLLFGAQGLNDRARQLWFEVFCWGLLIAGLLSLGVSLVQVFAPQWADGNVIARSGVPGRAVGNMRQPNHLASLLMWSCVAAVYLGLPGRLKPFGRAWVLPAILFGLIFAVVLSGSRTGVIGVLILAAWGGLDRRLPRAPRFSLLATPLMLALCWWLVAAWSASSGHALGVESRLAEGAGSPSRIAILSNALALLKLHPWLGVGWGEFNLAWTLSEFPNRPVAFFDHCHNLPMQLAVELGLPLSLSVLGLLGWSLWRALRMSLQARDEGQAWMRRCAFMLVLMIGLHSLLEYPLWYAYFLLPTAFAFGLALGQPDEQVQRGQVVQVPGLPRLLSVAGAVLMLGTAFAVWDYQRVVVIYSPGENAAPLPERIHAGQQSLFFSTQADYAAATSLGYGPQALAAAQRSAHQLIDARLMMAWAKSLHAVGDDQKASYVAERLREFRNKSSEPFFAECTALEEAELAALKPYQCVPPQQQIEWREMR</sequence>
<dbReference type="GO" id="GO:0016874">
    <property type="term" value="F:ligase activity"/>
    <property type="evidence" value="ECO:0007669"/>
    <property type="project" value="UniProtKB-KW"/>
</dbReference>
<dbReference type="InterPro" id="IPR051533">
    <property type="entry name" value="WaaL-like"/>
</dbReference>
<dbReference type="PANTHER" id="PTHR37422:SF13">
    <property type="entry name" value="LIPOPOLYSACCHARIDE BIOSYNTHESIS PROTEIN PA4999-RELATED"/>
    <property type="match status" value="1"/>
</dbReference>
<feature type="transmembrane region" description="Helical" evidence="5">
    <location>
        <begin position="222"/>
        <end position="253"/>
    </location>
</feature>
<dbReference type="InterPro" id="IPR021797">
    <property type="entry name" value="Wzy_C_2"/>
</dbReference>
<keyword evidence="3 5" id="KW-1133">Transmembrane helix</keyword>
<feature type="transmembrane region" description="Helical" evidence="5">
    <location>
        <begin position="30"/>
        <end position="50"/>
    </location>
</feature>
<evidence type="ECO:0000313" key="10">
    <source>
        <dbReference type="Proteomes" id="UP000562027"/>
    </source>
</evidence>
<evidence type="ECO:0000259" key="7">
    <source>
        <dbReference type="Pfam" id="PF11846"/>
    </source>
</evidence>
<dbReference type="Pfam" id="PF04932">
    <property type="entry name" value="Wzy_C"/>
    <property type="match status" value="1"/>
</dbReference>
<feature type="transmembrane region" description="Helical" evidence="5">
    <location>
        <begin position="193"/>
        <end position="210"/>
    </location>
</feature>
<comment type="subcellular location">
    <subcellularLocation>
        <location evidence="1">Membrane</location>
        <topology evidence="1">Multi-pass membrane protein</topology>
    </subcellularLocation>
</comment>
<evidence type="ECO:0000256" key="1">
    <source>
        <dbReference type="ARBA" id="ARBA00004141"/>
    </source>
</evidence>
<evidence type="ECO:0000256" key="5">
    <source>
        <dbReference type="SAM" id="Phobius"/>
    </source>
</evidence>
<evidence type="ECO:0000256" key="4">
    <source>
        <dbReference type="ARBA" id="ARBA00023136"/>
    </source>
</evidence>
<dbReference type="Proteomes" id="UP000562027">
    <property type="component" value="Unassembled WGS sequence"/>
</dbReference>
<dbReference type="InterPro" id="IPR007016">
    <property type="entry name" value="O-antigen_ligase-rel_domated"/>
</dbReference>
<dbReference type="Pfam" id="PF15864">
    <property type="entry name" value="PglL_A"/>
    <property type="match status" value="1"/>
</dbReference>
<gene>
    <name evidence="9" type="ORF">HNP55_001220</name>
</gene>
<name>A0A840L7R5_9BURK</name>
<feature type="transmembrane region" description="Helical" evidence="5">
    <location>
        <begin position="394"/>
        <end position="412"/>
    </location>
</feature>
<dbReference type="PANTHER" id="PTHR37422">
    <property type="entry name" value="TEICHURONIC ACID BIOSYNTHESIS PROTEIN TUAE"/>
    <property type="match status" value="1"/>
</dbReference>
<evidence type="ECO:0000313" key="9">
    <source>
        <dbReference type="EMBL" id="MBB4842705.1"/>
    </source>
</evidence>
<keyword evidence="9" id="KW-0436">Ligase</keyword>
<feature type="transmembrane region" description="Helical" evidence="5">
    <location>
        <begin position="362"/>
        <end position="382"/>
    </location>
</feature>